<dbReference type="GO" id="GO:0008408">
    <property type="term" value="F:3'-5' exonuclease activity"/>
    <property type="evidence" value="ECO:0007669"/>
    <property type="project" value="InterPro"/>
</dbReference>
<dbReference type="RefSeq" id="WP_206573130.1">
    <property type="nucleotide sequence ID" value="NZ_JAFKCV010000003.1"/>
</dbReference>
<reference evidence="8" key="1">
    <citation type="submission" date="2021-03" db="EMBL/GenBank/DDBJ databases">
        <title>novel species isolated from a fishpond in China.</title>
        <authorList>
            <person name="Lu H."/>
            <person name="Cai Z."/>
        </authorList>
    </citation>
    <scope>NUCLEOTIDE SEQUENCE</scope>
    <source>
        <strain evidence="8">JCM 30855</strain>
    </source>
</reference>
<dbReference type="EC" id="3.1.13.5" evidence="6"/>
<dbReference type="GO" id="GO:0003676">
    <property type="term" value="F:nucleic acid binding"/>
    <property type="evidence" value="ECO:0007669"/>
    <property type="project" value="InterPro"/>
</dbReference>
<dbReference type="Pfam" id="PF01612">
    <property type="entry name" value="DNA_pol_A_exo1"/>
    <property type="match status" value="1"/>
</dbReference>
<dbReference type="PROSITE" id="PS50967">
    <property type="entry name" value="HRDC"/>
    <property type="match status" value="1"/>
</dbReference>
<dbReference type="Pfam" id="PF21293">
    <property type="entry name" value="RNAseD_HRDC_C"/>
    <property type="match status" value="1"/>
</dbReference>
<dbReference type="PANTHER" id="PTHR47649">
    <property type="entry name" value="RIBONUCLEASE D"/>
    <property type="match status" value="1"/>
</dbReference>
<keyword evidence="5 6" id="KW-0269">Exonuclease</keyword>
<dbReference type="Gene3D" id="3.30.420.10">
    <property type="entry name" value="Ribonuclease H-like superfamily/Ribonuclease H"/>
    <property type="match status" value="1"/>
</dbReference>
<evidence type="ECO:0000256" key="2">
    <source>
        <dbReference type="ARBA" id="ARBA00022694"/>
    </source>
</evidence>
<comment type="catalytic activity">
    <reaction evidence="6">
        <text>Exonucleolytic cleavage that removes extra residues from the 3'-terminus of tRNA to produce 5'-mononucleotides.</text>
        <dbReference type="EC" id="3.1.13.5"/>
    </reaction>
</comment>
<dbReference type="InterPro" id="IPR012337">
    <property type="entry name" value="RNaseH-like_sf"/>
</dbReference>
<keyword evidence="4 6" id="KW-0378">Hydrolase</keyword>
<dbReference type="InterPro" id="IPR048579">
    <property type="entry name" value="RNAseD_HRDC_C"/>
</dbReference>
<dbReference type="InterPro" id="IPR002562">
    <property type="entry name" value="3'-5'_exonuclease_dom"/>
</dbReference>
<protein>
    <recommendedName>
        <fullName evidence="6">Ribonuclease D</fullName>
        <shortName evidence="6">RNase D</shortName>
        <ecNumber evidence="6">3.1.13.5</ecNumber>
    </recommendedName>
</protein>
<evidence type="ECO:0000256" key="1">
    <source>
        <dbReference type="ARBA" id="ARBA00022490"/>
    </source>
</evidence>
<comment type="function">
    <text evidence="6">Exonuclease involved in the 3' processing of various precursor tRNAs. Initiates hydrolysis at the 3'-terminus of an RNA molecule and releases 5'-mononucleotides.</text>
</comment>
<name>A0A939DM60_9ALTE</name>
<dbReference type="SMART" id="SM00341">
    <property type="entry name" value="HRDC"/>
    <property type="match status" value="1"/>
</dbReference>
<dbReference type="InterPro" id="IPR051086">
    <property type="entry name" value="RNase_D-like"/>
</dbReference>
<evidence type="ECO:0000259" key="7">
    <source>
        <dbReference type="PROSITE" id="PS50967"/>
    </source>
</evidence>
<dbReference type="SMART" id="SM00474">
    <property type="entry name" value="35EXOc"/>
    <property type="match status" value="1"/>
</dbReference>
<gene>
    <name evidence="6 8" type="primary">rnd</name>
    <name evidence="8" type="ORF">J0A66_07290</name>
</gene>
<dbReference type="Proteomes" id="UP000664654">
    <property type="component" value="Unassembled WGS sequence"/>
</dbReference>
<dbReference type="AlphaFoldDB" id="A0A939DM60"/>
<dbReference type="InterPro" id="IPR044876">
    <property type="entry name" value="HRDC_dom_sf"/>
</dbReference>
<evidence type="ECO:0000313" key="8">
    <source>
        <dbReference type="EMBL" id="MBN7825023.1"/>
    </source>
</evidence>
<dbReference type="Gene3D" id="1.10.150.80">
    <property type="entry name" value="HRDC domain"/>
    <property type="match status" value="2"/>
</dbReference>
<proteinExistence type="inferred from homology"/>
<accession>A0A939DM60</accession>
<dbReference type="GO" id="GO:0033890">
    <property type="term" value="F:ribonuclease D activity"/>
    <property type="evidence" value="ECO:0007669"/>
    <property type="project" value="UniProtKB-UniRule"/>
</dbReference>
<dbReference type="InterPro" id="IPR036397">
    <property type="entry name" value="RNaseH_sf"/>
</dbReference>
<dbReference type="InterPro" id="IPR010997">
    <property type="entry name" value="HRDC-like_sf"/>
</dbReference>
<evidence type="ECO:0000256" key="5">
    <source>
        <dbReference type="ARBA" id="ARBA00022839"/>
    </source>
</evidence>
<dbReference type="CDD" id="cd06142">
    <property type="entry name" value="RNaseD_exo"/>
    <property type="match status" value="1"/>
</dbReference>
<sequence>MTYTIINHRQALQAFCEQAGQKEFIAVDTEFVRTRTLYPQLGLIQLYDGEALVLVDPLAMDDLSPLKALLTDPKVVKVLHSCSEDLETFWTAMQVIPAPLFDTQFAAGLLNMGPSLGYAKLVEEMLSVSLDKGESRTDWLSRPLSEQQLSYAANDVLYLYRLYPMIAEAIDKLERRQWVFDEMAQLALKKRTDLAPDQAYLTIKNNWQLRGRALATLKYLAKWRLEKARENNVALNFVFKEQYLVELARRQPMQKNAFYGINGMPPQDVRRHGDELLEIIKRCHELPPEHYPDKVERLVDFPAYKQVSQAIRQHCEEVSTQLQIPVEMLGSKKQINQLLKWLWFELDEGRLTGLRPDLICTWREPLLKAGISKIVGVSLS</sequence>
<evidence type="ECO:0000256" key="6">
    <source>
        <dbReference type="HAMAP-Rule" id="MF_01899"/>
    </source>
</evidence>
<dbReference type="SUPFAM" id="SSF53098">
    <property type="entry name" value="Ribonuclease H-like"/>
    <property type="match status" value="1"/>
</dbReference>
<comment type="cofactor">
    <cofactor evidence="6">
        <name>a divalent metal cation</name>
        <dbReference type="ChEBI" id="CHEBI:60240"/>
    </cofactor>
</comment>
<dbReference type="EMBL" id="JAFKCV010000003">
    <property type="protein sequence ID" value="MBN7825023.1"/>
    <property type="molecule type" value="Genomic_DNA"/>
</dbReference>
<dbReference type="GO" id="GO:0000166">
    <property type="term" value="F:nucleotide binding"/>
    <property type="evidence" value="ECO:0007669"/>
    <property type="project" value="InterPro"/>
</dbReference>
<comment type="caution">
    <text evidence="8">The sequence shown here is derived from an EMBL/GenBank/DDBJ whole genome shotgun (WGS) entry which is preliminary data.</text>
</comment>
<dbReference type="GO" id="GO:0005737">
    <property type="term" value="C:cytoplasm"/>
    <property type="evidence" value="ECO:0007669"/>
    <property type="project" value="UniProtKB-SubCell"/>
</dbReference>
<keyword evidence="1 6" id="KW-0963">Cytoplasm</keyword>
<feature type="domain" description="HRDC" evidence="7">
    <location>
        <begin position="210"/>
        <end position="290"/>
    </location>
</feature>
<comment type="similarity">
    <text evidence="6">Belongs to the RNase D family.</text>
</comment>
<keyword evidence="9" id="KW-1185">Reference proteome</keyword>
<dbReference type="SUPFAM" id="SSF47819">
    <property type="entry name" value="HRDC-like"/>
    <property type="match status" value="2"/>
</dbReference>
<comment type="subcellular location">
    <subcellularLocation>
        <location evidence="6">Cytoplasm</location>
    </subcellularLocation>
</comment>
<dbReference type="InterPro" id="IPR006292">
    <property type="entry name" value="RNase_D"/>
</dbReference>
<dbReference type="Pfam" id="PF00570">
    <property type="entry name" value="HRDC"/>
    <property type="match status" value="1"/>
</dbReference>
<evidence type="ECO:0000313" key="9">
    <source>
        <dbReference type="Proteomes" id="UP000664654"/>
    </source>
</evidence>
<dbReference type="GO" id="GO:0042780">
    <property type="term" value="P:tRNA 3'-end processing"/>
    <property type="evidence" value="ECO:0007669"/>
    <property type="project" value="UniProtKB-UniRule"/>
</dbReference>
<organism evidence="8 9">
    <name type="scientific">Bowmanella dokdonensis</name>
    <dbReference type="NCBI Taxonomy" id="751969"/>
    <lineage>
        <taxon>Bacteria</taxon>
        <taxon>Pseudomonadati</taxon>
        <taxon>Pseudomonadota</taxon>
        <taxon>Gammaproteobacteria</taxon>
        <taxon>Alteromonadales</taxon>
        <taxon>Alteromonadaceae</taxon>
        <taxon>Bowmanella</taxon>
    </lineage>
</organism>
<keyword evidence="3 6" id="KW-0540">Nuclease</keyword>
<evidence type="ECO:0000256" key="4">
    <source>
        <dbReference type="ARBA" id="ARBA00022801"/>
    </source>
</evidence>
<dbReference type="PANTHER" id="PTHR47649:SF1">
    <property type="entry name" value="RIBONUCLEASE D"/>
    <property type="match status" value="1"/>
</dbReference>
<dbReference type="InterPro" id="IPR002121">
    <property type="entry name" value="HRDC_dom"/>
</dbReference>
<dbReference type="HAMAP" id="MF_01899">
    <property type="entry name" value="RNase_D"/>
    <property type="match status" value="1"/>
</dbReference>
<evidence type="ECO:0000256" key="3">
    <source>
        <dbReference type="ARBA" id="ARBA00022722"/>
    </source>
</evidence>
<keyword evidence="2 6" id="KW-0819">tRNA processing</keyword>
<dbReference type="NCBIfam" id="TIGR01388">
    <property type="entry name" value="rnd"/>
    <property type="match status" value="1"/>
</dbReference>